<comment type="subcellular location">
    <subcellularLocation>
        <location evidence="1">Nucleus</location>
    </subcellularLocation>
</comment>
<dbReference type="OrthoDB" id="1746530at2759"/>
<dbReference type="GO" id="GO:0006386">
    <property type="term" value="P:termination of RNA polymerase III transcription"/>
    <property type="evidence" value="ECO:0007669"/>
    <property type="project" value="EnsemblFungi"/>
</dbReference>
<organism evidence="8 9">
    <name type="scientific">Lachancea dasiensis</name>
    <dbReference type="NCBI Taxonomy" id="1072105"/>
    <lineage>
        <taxon>Eukaryota</taxon>
        <taxon>Fungi</taxon>
        <taxon>Dikarya</taxon>
        <taxon>Ascomycota</taxon>
        <taxon>Saccharomycotina</taxon>
        <taxon>Saccharomycetes</taxon>
        <taxon>Saccharomycetales</taxon>
        <taxon>Saccharomycetaceae</taxon>
        <taxon>Lachancea</taxon>
    </lineage>
</organism>
<sequence length="154" mass="17983">MKIDSVRDAFLSDYEVLQFLSHLERRHEWTMDEDVDMTGKDKKRKRRPYNHPELQAITRDTIRYLSEPKGVVDAENPEGDGDTKVRSPLTKLNDQKFSELMNKLNEFSLFKAEKLQIVNQLPTNLVHLYAIVEECDSRFTEDQTAQIVEAVQNV</sequence>
<dbReference type="InterPro" id="IPR038846">
    <property type="entry name" value="RPC9"/>
</dbReference>
<evidence type="ECO:0000256" key="5">
    <source>
        <dbReference type="ARBA" id="ARBA00023163"/>
    </source>
</evidence>
<dbReference type="Proteomes" id="UP000190274">
    <property type="component" value="Chromosome F"/>
</dbReference>
<dbReference type="GO" id="GO:0006384">
    <property type="term" value="P:transcription initiation at RNA polymerase III promoter"/>
    <property type="evidence" value="ECO:0007669"/>
    <property type="project" value="EnsemblFungi"/>
</dbReference>
<comment type="similarity">
    <text evidence="2">Belongs to the eukaryotic RPC9 RNA polymerase subunit family.</text>
</comment>
<evidence type="ECO:0000256" key="6">
    <source>
        <dbReference type="ARBA" id="ARBA00023242"/>
    </source>
</evidence>
<dbReference type="EMBL" id="LT598458">
    <property type="protein sequence ID" value="SCU91487.1"/>
    <property type="molecule type" value="Genomic_DNA"/>
</dbReference>
<dbReference type="GO" id="GO:0003899">
    <property type="term" value="F:DNA-directed RNA polymerase activity"/>
    <property type="evidence" value="ECO:0007669"/>
    <property type="project" value="EnsemblFungi"/>
</dbReference>
<feature type="region of interest" description="Disordered" evidence="7">
    <location>
        <begin position="69"/>
        <end position="88"/>
    </location>
</feature>
<dbReference type="InterPro" id="IPR010997">
    <property type="entry name" value="HRDC-like_sf"/>
</dbReference>
<protein>
    <recommendedName>
        <fullName evidence="3">DNA-directed RNA polymerase III subunit RPC9</fullName>
    </recommendedName>
</protein>
<evidence type="ECO:0000313" key="8">
    <source>
        <dbReference type="EMBL" id="SCU91487.1"/>
    </source>
</evidence>
<keyword evidence="4" id="KW-0240">DNA-directed RNA polymerase</keyword>
<evidence type="ECO:0000256" key="3">
    <source>
        <dbReference type="ARBA" id="ARBA00016672"/>
    </source>
</evidence>
<dbReference type="GO" id="GO:0042797">
    <property type="term" value="P:tRNA transcription by RNA polymerase III"/>
    <property type="evidence" value="ECO:0007669"/>
    <property type="project" value="EnsemblFungi"/>
</dbReference>
<dbReference type="GO" id="GO:0005829">
    <property type="term" value="C:cytosol"/>
    <property type="evidence" value="ECO:0007669"/>
    <property type="project" value="EnsemblFungi"/>
</dbReference>
<reference evidence="8 9" key="1">
    <citation type="submission" date="2016-03" db="EMBL/GenBank/DDBJ databases">
        <authorList>
            <person name="Devillers H."/>
        </authorList>
    </citation>
    <scope>NUCLEOTIDE SEQUENCE [LARGE SCALE GENOMIC DNA]</scope>
    <source>
        <strain evidence="8">CBS 10888</strain>
    </source>
</reference>
<dbReference type="SUPFAM" id="SSF47819">
    <property type="entry name" value="HRDC-like"/>
    <property type="match status" value="1"/>
</dbReference>
<dbReference type="Pfam" id="PF03874">
    <property type="entry name" value="RNA_pol_Rpb4"/>
    <property type="match status" value="1"/>
</dbReference>
<keyword evidence="5" id="KW-0804">Transcription</keyword>
<keyword evidence="9" id="KW-1185">Reference proteome</keyword>
<gene>
    <name evidence="8" type="ORF">LADA_0F10264G</name>
</gene>
<evidence type="ECO:0000313" key="9">
    <source>
        <dbReference type="Proteomes" id="UP000190274"/>
    </source>
</evidence>
<dbReference type="PANTHER" id="PTHR15561">
    <property type="entry name" value="CALCITONIN GENE-RELATED PEPTIDE-RECEPTOR COMPONENT PROTEIN"/>
    <property type="match status" value="1"/>
</dbReference>
<dbReference type="Gene3D" id="1.20.1250.40">
    <property type="match status" value="1"/>
</dbReference>
<dbReference type="GO" id="GO:0000166">
    <property type="term" value="F:nucleotide binding"/>
    <property type="evidence" value="ECO:0007669"/>
    <property type="project" value="InterPro"/>
</dbReference>
<dbReference type="InterPro" id="IPR038324">
    <property type="entry name" value="Rpb4/RPC9_sf"/>
</dbReference>
<evidence type="ECO:0000256" key="7">
    <source>
        <dbReference type="SAM" id="MobiDB-lite"/>
    </source>
</evidence>
<dbReference type="PANTHER" id="PTHR15561:SF0">
    <property type="entry name" value="DNA-DIRECTED RNA POLYMERASE III SUBUNIT RPC9"/>
    <property type="match status" value="1"/>
</dbReference>
<keyword evidence="6" id="KW-0539">Nucleus</keyword>
<dbReference type="GO" id="GO:0005666">
    <property type="term" value="C:RNA polymerase III complex"/>
    <property type="evidence" value="ECO:0007669"/>
    <property type="project" value="EnsemblFungi"/>
</dbReference>
<accession>A0A1G4JM06</accession>
<dbReference type="STRING" id="1266660.A0A1G4JM06"/>
<proteinExistence type="inferred from homology"/>
<evidence type="ECO:0000256" key="1">
    <source>
        <dbReference type="ARBA" id="ARBA00004123"/>
    </source>
</evidence>
<dbReference type="AlphaFoldDB" id="A0A1G4JM06"/>
<dbReference type="InterPro" id="IPR005574">
    <property type="entry name" value="Rpb4/RPC9"/>
</dbReference>
<name>A0A1G4JM06_9SACH</name>
<evidence type="ECO:0000256" key="4">
    <source>
        <dbReference type="ARBA" id="ARBA00022478"/>
    </source>
</evidence>
<evidence type="ECO:0000256" key="2">
    <source>
        <dbReference type="ARBA" id="ARBA00006898"/>
    </source>
</evidence>